<organism evidence="1 2">
    <name type="scientific">Ascobolus immersus RN42</name>
    <dbReference type="NCBI Taxonomy" id="1160509"/>
    <lineage>
        <taxon>Eukaryota</taxon>
        <taxon>Fungi</taxon>
        <taxon>Dikarya</taxon>
        <taxon>Ascomycota</taxon>
        <taxon>Pezizomycotina</taxon>
        <taxon>Pezizomycetes</taxon>
        <taxon>Pezizales</taxon>
        <taxon>Ascobolaceae</taxon>
        <taxon>Ascobolus</taxon>
    </lineage>
</organism>
<evidence type="ECO:0000313" key="1">
    <source>
        <dbReference type="EMBL" id="RPA73714.1"/>
    </source>
</evidence>
<proteinExistence type="predicted"/>
<dbReference type="EMBL" id="ML119813">
    <property type="protein sequence ID" value="RPA73714.1"/>
    <property type="molecule type" value="Genomic_DNA"/>
</dbReference>
<sequence>MNSDCSSRYHTAPNKHIHKALWHMSVRYRALRTRYNLLNARRAATILNFETLYPESTTILGHANPLTAPIAPTLASIATNPSLYRAYLSKYEKDFEFYKGRELVSEKMIEAAYARSHMDWEEAKRCAWTTGFGEAFDNAEIYLKECGFFEDFS</sequence>
<protein>
    <submittedName>
        <fullName evidence="1">Uncharacterized protein</fullName>
    </submittedName>
</protein>
<keyword evidence="2" id="KW-1185">Reference proteome</keyword>
<dbReference type="AlphaFoldDB" id="A0A3N4HVN2"/>
<name>A0A3N4HVN2_ASCIM</name>
<evidence type="ECO:0000313" key="2">
    <source>
        <dbReference type="Proteomes" id="UP000275078"/>
    </source>
</evidence>
<gene>
    <name evidence="1" type="ORF">BJ508DRAFT_333848</name>
</gene>
<accession>A0A3N4HVN2</accession>
<reference evidence="1 2" key="1">
    <citation type="journal article" date="2018" name="Nat. Ecol. Evol.">
        <title>Pezizomycetes genomes reveal the molecular basis of ectomycorrhizal truffle lifestyle.</title>
        <authorList>
            <person name="Murat C."/>
            <person name="Payen T."/>
            <person name="Noel B."/>
            <person name="Kuo A."/>
            <person name="Morin E."/>
            <person name="Chen J."/>
            <person name="Kohler A."/>
            <person name="Krizsan K."/>
            <person name="Balestrini R."/>
            <person name="Da Silva C."/>
            <person name="Montanini B."/>
            <person name="Hainaut M."/>
            <person name="Levati E."/>
            <person name="Barry K.W."/>
            <person name="Belfiori B."/>
            <person name="Cichocki N."/>
            <person name="Clum A."/>
            <person name="Dockter R.B."/>
            <person name="Fauchery L."/>
            <person name="Guy J."/>
            <person name="Iotti M."/>
            <person name="Le Tacon F."/>
            <person name="Lindquist E.A."/>
            <person name="Lipzen A."/>
            <person name="Malagnac F."/>
            <person name="Mello A."/>
            <person name="Molinier V."/>
            <person name="Miyauchi S."/>
            <person name="Poulain J."/>
            <person name="Riccioni C."/>
            <person name="Rubini A."/>
            <person name="Sitrit Y."/>
            <person name="Splivallo R."/>
            <person name="Traeger S."/>
            <person name="Wang M."/>
            <person name="Zifcakova L."/>
            <person name="Wipf D."/>
            <person name="Zambonelli A."/>
            <person name="Paolocci F."/>
            <person name="Nowrousian M."/>
            <person name="Ottonello S."/>
            <person name="Baldrian P."/>
            <person name="Spatafora J.W."/>
            <person name="Henrissat B."/>
            <person name="Nagy L.G."/>
            <person name="Aury J.M."/>
            <person name="Wincker P."/>
            <person name="Grigoriev I.V."/>
            <person name="Bonfante P."/>
            <person name="Martin F.M."/>
        </authorList>
    </citation>
    <scope>NUCLEOTIDE SEQUENCE [LARGE SCALE GENOMIC DNA]</scope>
    <source>
        <strain evidence="1 2">RN42</strain>
    </source>
</reference>
<dbReference type="Proteomes" id="UP000275078">
    <property type="component" value="Unassembled WGS sequence"/>
</dbReference>